<keyword evidence="6" id="KW-0963">Cytoplasm</keyword>
<evidence type="ECO:0000256" key="3">
    <source>
        <dbReference type="ARBA" id="ARBA00022679"/>
    </source>
</evidence>
<dbReference type="SUPFAM" id="SSF75217">
    <property type="entry name" value="alpha/beta knot"/>
    <property type="match status" value="1"/>
</dbReference>
<dbReference type="InterPro" id="IPR003742">
    <property type="entry name" value="RlmH-like"/>
</dbReference>
<evidence type="ECO:0000256" key="5">
    <source>
        <dbReference type="ARBA" id="ARBA00038303"/>
    </source>
</evidence>
<dbReference type="EC" id="2.1.1.177" evidence="6"/>
<sequence>MNISIISIGKLKEKYLKQGIAEYLKRLSAYAKVEVIELPDEKVELPDEKAPENLSEAEMLIVKEKEGIRILDKISDDTHVIALAIEGKQKSSEEFAVSLDRLATYGKSKVAFVIGGSPGLSSEVMKRSNESLSFSKMTLPHQLMRLVLLEQVYRAFRINRGEPYHK</sequence>
<keyword evidence="2 6" id="KW-0489">Methyltransferase</keyword>
<dbReference type="NCBIfam" id="TIGR00246">
    <property type="entry name" value="tRNA_RlmH_YbeA"/>
    <property type="match status" value="1"/>
</dbReference>
<dbReference type="InterPro" id="IPR029026">
    <property type="entry name" value="tRNA_m1G_MTases_N"/>
</dbReference>
<dbReference type="Pfam" id="PF02590">
    <property type="entry name" value="SPOUT_MTase"/>
    <property type="match status" value="1"/>
</dbReference>
<dbReference type="CDD" id="cd18081">
    <property type="entry name" value="RlmH-like"/>
    <property type="match status" value="1"/>
</dbReference>
<evidence type="ECO:0000256" key="6">
    <source>
        <dbReference type="HAMAP-Rule" id="MF_00658"/>
    </source>
</evidence>
<comment type="function">
    <text evidence="6">Specifically methylates the pseudouridine at position 1915 (m3Psi1915) in 23S rRNA.</text>
</comment>
<comment type="catalytic activity">
    <reaction evidence="6">
        <text>pseudouridine(1915) in 23S rRNA + S-adenosyl-L-methionine = N(3)-methylpseudouridine(1915) in 23S rRNA + S-adenosyl-L-homocysteine + H(+)</text>
        <dbReference type="Rhea" id="RHEA:42752"/>
        <dbReference type="Rhea" id="RHEA-COMP:10221"/>
        <dbReference type="Rhea" id="RHEA-COMP:10222"/>
        <dbReference type="ChEBI" id="CHEBI:15378"/>
        <dbReference type="ChEBI" id="CHEBI:57856"/>
        <dbReference type="ChEBI" id="CHEBI:59789"/>
        <dbReference type="ChEBI" id="CHEBI:65314"/>
        <dbReference type="ChEBI" id="CHEBI:74486"/>
        <dbReference type="EC" id="2.1.1.177"/>
    </reaction>
</comment>
<dbReference type="RefSeq" id="WP_069356596.1">
    <property type="nucleotide sequence ID" value="NZ_CP015250.1"/>
</dbReference>
<dbReference type="EMBL" id="CP015250">
    <property type="protein sequence ID" value="AOM14153.1"/>
    <property type="molecule type" value="Genomic_DNA"/>
</dbReference>
<evidence type="ECO:0000313" key="8">
    <source>
        <dbReference type="Proteomes" id="UP000192743"/>
    </source>
</evidence>
<feature type="binding site" evidence="6">
    <location>
        <begin position="134"/>
        <end position="139"/>
    </location>
    <ligand>
        <name>S-adenosyl-L-methionine</name>
        <dbReference type="ChEBI" id="CHEBI:59789"/>
    </ligand>
</feature>
<comment type="subunit">
    <text evidence="6">Homodimer.</text>
</comment>
<protein>
    <recommendedName>
        <fullName evidence="6">Ribosomal RNA large subunit methyltransferase H</fullName>
        <ecNumber evidence="6">2.1.1.177</ecNumber>
    </recommendedName>
    <alternativeName>
        <fullName evidence="6">23S rRNA (pseudouridine1915-N3)-methyltransferase</fullName>
    </alternativeName>
    <alternativeName>
        <fullName evidence="6">23S rRNA m3Psi1915 methyltransferase</fullName>
    </alternativeName>
    <alternativeName>
        <fullName evidence="6">rRNA (pseudouridine-N3-)-methyltransferase RlmH</fullName>
    </alternativeName>
</protein>
<comment type="similarity">
    <text evidence="5 6">Belongs to the RNA methyltransferase RlmH family.</text>
</comment>
<dbReference type="InterPro" id="IPR029028">
    <property type="entry name" value="Alpha/beta_knot_MTases"/>
</dbReference>
<evidence type="ECO:0000256" key="4">
    <source>
        <dbReference type="ARBA" id="ARBA00022691"/>
    </source>
</evidence>
<dbReference type="GO" id="GO:0005737">
    <property type="term" value="C:cytoplasm"/>
    <property type="evidence" value="ECO:0007669"/>
    <property type="project" value="UniProtKB-SubCell"/>
</dbReference>
<feature type="binding site" evidence="6">
    <location>
        <position position="115"/>
    </location>
    <ligand>
        <name>S-adenosyl-L-methionine</name>
        <dbReference type="ChEBI" id="CHEBI:59789"/>
    </ligand>
</feature>
<dbReference type="Proteomes" id="UP000192743">
    <property type="component" value="Chromosome"/>
</dbReference>
<dbReference type="AlphaFoldDB" id="A0A9W3SZE0"/>
<dbReference type="PANTHER" id="PTHR33603:SF1">
    <property type="entry name" value="RIBOSOMAL RNA LARGE SUBUNIT METHYLTRANSFERASE H"/>
    <property type="match status" value="1"/>
</dbReference>
<comment type="subcellular location">
    <subcellularLocation>
        <location evidence="6">Cytoplasm</location>
    </subcellularLocation>
</comment>
<keyword evidence="4 6" id="KW-0949">S-adenosyl-L-methionine</keyword>
<dbReference type="GO" id="GO:0070038">
    <property type="term" value="F:rRNA (pseudouridine-N3-)-methyltransferase activity"/>
    <property type="evidence" value="ECO:0007669"/>
    <property type="project" value="UniProtKB-UniRule"/>
</dbReference>
<feature type="binding site" evidence="6">
    <location>
        <position position="83"/>
    </location>
    <ligand>
        <name>S-adenosyl-L-methionine</name>
        <dbReference type="ChEBI" id="CHEBI:59789"/>
    </ligand>
</feature>
<evidence type="ECO:0000256" key="1">
    <source>
        <dbReference type="ARBA" id="ARBA00022552"/>
    </source>
</evidence>
<keyword evidence="3 6" id="KW-0808">Transferase</keyword>
<keyword evidence="1 6" id="KW-0698">rRNA processing</keyword>
<dbReference type="PANTHER" id="PTHR33603">
    <property type="entry name" value="METHYLTRANSFERASE"/>
    <property type="match status" value="1"/>
</dbReference>
<accession>A0A9W3SZE0</accession>
<reference evidence="7 8" key="1">
    <citation type="submission" date="2016-02" db="EMBL/GenBank/DDBJ databases">
        <title>Comparative analysis of three nematocidal Bacillus thuringiensis strains.</title>
        <authorList>
            <person name="Hollensteiner J."/>
            <person name="Kloesener M."/>
            <person name="Bunk B."/>
            <person name="Sproeer C."/>
            <person name="Rosenstiel P."/>
            <person name="Schulte-Iserlohe R."/>
            <person name="Schulenburg H."/>
            <person name="Liesegang H."/>
        </authorList>
    </citation>
    <scope>NUCLEOTIDE SEQUENCE [LARGE SCALE GENOMIC DNA]</scope>
    <source>
        <strain evidence="7 8">Bt18247</strain>
    </source>
</reference>
<dbReference type="Gene3D" id="3.40.1280.10">
    <property type="match status" value="1"/>
</dbReference>
<organism evidence="7 8">
    <name type="scientific">Bacillus thuringiensis Bt18247</name>
    <dbReference type="NCBI Taxonomy" id="1423143"/>
    <lineage>
        <taxon>Bacteria</taxon>
        <taxon>Bacillati</taxon>
        <taxon>Bacillota</taxon>
        <taxon>Bacilli</taxon>
        <taxon>Bacillales</taxon>
        <taxon>Bacillaceae</taxon>
        <taxon>Bacillus</taxon>
        <taxon>Bacillus cereus group</taxon>
    </lineage>
</organism>
<proteinExistence type="inferred from homology"/>
<evidence type="ECO:0000313" key="7">
    <source>
        <dbReference type="EMBL" id="AOM14153.1"/>
    </source>
</evidence>
<gene>
    <name evidence="6 7" type="primary">rlmH</name>
    <name evidence="7" type="ORF">BTI247_58170</name>
</gene>
<dbReference type="HAMAP" id="MF_00658">
    <property type="entry name" value="23SrRNA_methyltr_H"/>
    <property type="match status" value="1"/>
</dbReference>
<evidence type="ECO:0000256" key="2">
    <source>
        <dbReference type="ARBA" id="ARBA00022603"/>
    </source>
</evidence>
<dbReference type="PIRSF" id="PIRSF004505">
    <property type="entry name" value="MT_bac"/>
    <property type="match status" value="1"/>
</dbReference>
<name>A0A9W3SZE0_BACTU</name>
<dbReference type="NCBIfam" id="NF000985">
    <property type="entry name" value="PRK00103.1-3"/>
    <property type="match status" value="1"/>
</dbReference>